<dbReference type="PANTHER" id="PTHR30290">
    <property type="entry name" value="PERIPLASMIC BINDING COMPONENT OF ABC TRANSPORTER"/>
    <property type="match status" value="1"/>
</dbReference>
<dbReference type="Gene3D" id="3.10.105.10">
    <property type="entry name" value="Dipeptide-binding Protein, Domain 3"/>
    <property type="match status" value="1"/>
</dbReference>
<keyword evidence="2" id="KW-0813">Transport</keyword>
<feature type="domain" description="Solute-binding protein family 5" evidence="5">
    <location>
        <begin position="108"/>
        <end position="470"/>
    </location>
</feature>
<evidence type="ECO:0000256" key="3">
    <source>
        <dbReference type="ARBA" id="ARBA00022729"/>
    </source>
</evidence>
<comment type="similarity">
    <text evidence="1">Belongs to the bacterial solute-binding protein 5 family.</text>
</comment>
<keyword evidence="4" id="KW-1133">Transmembrane helix</keyword>
<dbReference type="STRING" id="1802440.A2569_01875"/>
<dbReference type="PANTHER" id="PTHR30290:SF9">
    <property type="entry name" value="OLIGOPEPTIDE-BINDING PROTEIN APPA"/>
    <property type="match status" value="1"/>
</dbReference>
<evidence type="ECO:0000259" key="5">
    <source>
        <dbReference type="Pfam" id="PF00496"/>
    </source>
</evidence>
<feature type="transmembrane region" description="Helical" evidence="4">
    <location>
        <begin position="28"/>
        <end position="50"/>
    </location>
</feature>
<dbReference type="EMBL" id="MHTL01000012">
    <property type="protein sequence ID" value="OHA60505.1"/>
    <property type="molecule type" value="Genomic_DNA"/>
</dbReference>
<dbReference type="InterPro" id="IPR000914">
    <property type="entry name" value="SBP_5_dom"/>
</dbReference>
<evidence type="ECO:0000256" key="2">
    <source>
        <dbReference type="ARBA" id="ARBA00022448"/>
    </source>
</evidence>
<dbReference type="PIRSF" id="PIRSF002741">
    <property type="entry name" value="MppA"/>
    <property type="match status" value="1"/>
</dbReference>
<evidence type="ECO:0000313" key="7">
    <source>
        <dbReference type="Proteomes" id="UP000177090"/>
    </source>
</evidence>
<dbReference type="GO" id="GO:0015833">
    <property type="term" value="P:peptide transport"/>
    <property type="evidence" value="ECO:0007669"/>
    <property type="project" value="TreeGrafter"/>
</dbReference>
<proteinExistence type="inferred from homology"/>
<dbReference type="GO" id="GO:1904680">
    <property type="term" value="F:peptide transmembrane transporter activity"/>
    <property type="evidence" value="ECO:0007669"/>
    <property type="project" value="TreeGrafter"/>
</dbReference>
<sequence length="580" mass="65093">MNQQDTEASRRVLPTTAEISAVNQSFGFYGRIILFALAVISIVAVLGGSWKLNQYALVEVPKKGGILTEGVIGTPRFINPVLATSDADRDLTALIYSGLMRISNDGSLEPDLAEKYTVSPDGRRYTFTLKKDSLWHDGKPVTADDVVFTVQKVLDQELKSPRRANWEGVSVRKDGSFTVEFTLQRAYAAFLENTTLGILPKHRWSGMNAEQFTFSEYNGEPIGSGPYKIASISRDDNGIPRSYELAPFKRAGVYDAKIALTITFYGKSEDMLTAYEQGNIESMSAIPPPVARILSKRDIPVVQAPLPRVFGVFVNQSRAPIFTHAEVRTALSLAAPRERIVQEVLYGYGETIDGPIPPGSFGYMSSPNSTSSQTEKARELLEKNGWMEGSDGVRAKTNKNGTETLEFTLDTSNVPELKAVAELLKEEWGRIGVSVRTQYFEESDLKNLVIRPRKYDALLFGEVVGRNPDLFSFWHSSQRLDPGLNIALYTNAAADKFLEEERIALTENERRAKIENFQIIIRDETPAIFLYSPQFIYVLPRGLKGVKLPPITTPSERFARIFEWHYETDRVWKIFSNYYN</sequence>
<dbReference type="InterPro" id="IPR030678">
    <property type="entry name" value="Peptide/Ni-bd"/>
</dbReference>
<evidence type="ECO:0000256" key="4">
    <source>
        <dbReference type="SAM" id="Phobius"/>
    </source>
</evidence>
<dbReference type="SUPFAM" id="SSF53850">
    <property type="entry name" value="Periplasmic binding protein-like II"/>
    <property type="match status" value="1"/>
</dbReference>
<evidence type="ECO:0000313" key="6">
    <source>
        <dbReference type="EMBL" id="OHA60505.1"/>
    </source>
</evidence>
<reference evidence="6 7" key="1">
    <citation type="journal article" date="2016" name="Nat. Commun.">
        <title>Thousands of microbial genomes shed light on interconnected biogeochemical processes in an aquifer system.</title>
        <authorList>
            <person name="Anantharaman K."/>
            <person name="Brown C.T."/>
            <person name="Hug L.A."/>
            <person name="Sharon I."/>
            <person name="Castelle C.J."/>
            <person name="Probst A.J."/>
            <person name="Thomas B.C."/>
            <person name="Singh A."/>
            <person name="Wilkins M.J."/>
            <person name="Karaoz U."/>
            <person name="Brodie E.L."/>
            <person name="Williams K.H."/>
            <person name="Hubbard S.S."/>
            <person name="Banfield J.F."/>
        </authorList>
    </citation>
    <scope>NUCLEOTIDE SEQUENCE [LARGE SCALE GENOMIC DNA]</scope>
</reference>
<comment type="caution">
    <text evidence="6">The sequence shown here is derived from an EMBL/GenBank/DDBJ whole genome shotgun (WGS) entry which is preliminary data.</text>
</comment>
<dbReference type="Proteomes" id="UP000177090">
    <property type="component" value="Unassembled WGS sequence"/>
</dbReference>
<name>A0A1G2QIT3_9BACT</name>
<keyword evidence="4" id="KW-0812">Transmembrane</keyword>
<dbReference type="GO" id="GO:0042597">
    <property type="term" value="C:periplasmic space"/>
    <property type="evidence" value="ECO:0007669"/>
    <property type="project" value="UniProtKB-ARBA"/>
</dbReference>
<dbReference type="Gene3D" id="3.40.190.10">
    <property type="entry name" value="Periplasmic binding protein-like II"/>
    <property type="match status" value="1"/>
</dbReference>
<dbReference type="InterPro" id="IPR039424">
    <property type="entry name" value="SBP_5"/>
</dbReference>
<accession>A0A1G2QIT3</accession>
<protein>
    <recommendedName>
        <fullName evidence="5">Solute-binding protein family 5 domain-containing protein</fullName>
    </recommendedName>
</protein>
<dbReference type="AlphaFoldDB" id="A0A1G2QIT3"/>
<keyword evidence="3" id="KW-0732">Signal</keyword>
<dbReference type="GO" id="GO:0043190">
    <property type="term" value="C:ATP-binding cassette (ABC) transporter complex"/>
    <property type="evidence" value="ECO:0007669"/>
    <property type="project" value="InterPro"/>
</dbReference>
<dbReference type="Gene3D" id="3.90.76.10">
    <property type="entry name" value="Dipeptide-binding Protein, Domain 1"/>
    <property type="match status" value="1"/>
</dbReference>
<keyword evidence="4" id="KW-0472">Membrane</keyword>
<gene>
    <name evidence="6" type="ORF">A2569_01875</name>
</gene>
<evidence type="ECO:0000256" key="1">
    <source>
        <dbReference type="ARBA" id="ARBA00005695"/>
    </source>
</evidence>
<organism evidence="6 7">
    <name type="scientific">Candidatus Vogelbacteria bacterium RIFOXYD1_FULL_51_18</name>
    <dbReference type="NCBI Taxonomy" id="1802440"/>
    <lineage>
        <taxon>Bacteria</taxon>
        <taxon>Candidatus Vogeliibacteriota</taxon>
    </lineage>
</organism>
<dbReference type="Pfam" id="PF00496">
    <property type="entry name" value="SBP_bac_5"/>
    <property type="match status" value="1"/>
</dbReference>